<comment type="similarity">
    <text evidence="1 8 11">Belongs to the DnaA family.</text>
</comment>
<evidence type="ECO:0000256" key="10">
    <source>
        <dbReference type="RuleBase" id="RU000577"/>
    </source>
</evidence>
<sequence length="589" mass="64975">MQDFWQAAAAQLERELTPQQFKTWIKPLAPVAFDEETHALRIAAPNRFKLDWVKSQFSGRITALACEYWEAQVSVQFVLDPAASGRAAAYMQPAQPGMGPGGMDGHAAPGTGMAGYPGAQPMGGQAPFAMPGQPGYGEYPSPAAYGMGQPQYGNPAGMPSAAPVPAGARGQAPGMGGQHPGQHPGQHHPQHGADMGEIDVVHMDPAEASARSYRVQPQQPQQPHPSHQPHQQMGGATPMPGHQPSDTVHERSRLNPILTFDNFVTGKANQLARAAAIQVANNPGKSYNPLYLYGGVGLGKTHLIHAIGNYMLLENPRARIRYIHAEQYVSDVVKAYQRKAFDEFKRYYHSLDLLLIDDIQFFSGKNRTQEEFFYAFEALIANRAQVIITSDTYPKEISGIDDRLISRFDSGLTVAIEPPELEMRVAILMKKAAAESVNVPEEVAFFVAKHLRSNVRELEGALRKILAFSNFHGKDITIEVTREALKDLLTVQNRQISVENIQKTCADFYNIKVADMYSKKRPANIARPRQIAMYLAKELTQKSLPEIGELFGGRDHTTVLHAVRKIADERSKDAQLNHELHVLEQTLKG</sequence>
<evidence type="ECO:0000256" key="9">
    <source>
        <dbReference type="NCBIfam" id="TIGR00362"/>
    </source>
</evidence>
<gene>
    <name evidence="8 15" type="primary">dnaA</name>
    <name evidence="15" type="ORF">CNECB9_10018</name>
</gene>
<keyword evidence="7 8" id="KW-0238">DNA-binding</keyword>
<evidence type="ECO:0000256" key="2">
    <source>
        <dbReference type="ARBA" id="ARBA00022490"/>
    </source>
</evidence>
<feature type="binding site" evidence="8">
    <location>
        <position position="300"/>
    </location>
    <ligand>
        <name>ATP</name>
        <dbReference type="ChEBI" id="CHEBI:30616"/>
    </ligand>
</feature>
<dbReference type="Pfam" id="PF08299">
    <property type="entry name" value="Bac_DnaA_C"/>
    <property type="match status" value="1"/>
</dbReference>
<feature type="compositionally biased region" description="Low complexity" evidence="12">
    <location>
        <begin position="216"/>
        <end position="232"/>
    </location>
</feature>
<evidence type="ECO:0000256" key="5">
    <source>
        <dbReference type="ARBA" id="ARBA00022840"/>
    </source>
</evidence>
<feature type="domain" description="Chromosomal replication initiator DnaA C-terminal" evidence="14">
    <location>
        <begin position="497"/>
        <end position="566"/>
    </location>
</feature>
<dbReference type="InterPro" id="IPR010921">
    <property type="entry name" value="Trp_repressor/repl_initiator"/>
</dbReference>
<comment type="caution">
    <text evidence="8">Lacks conserved residue(s) required for the propagation of feature annotation.</text>
</comment>
<dbReference type="GO" id="GO:0005524">
    <property type="term" value="F:ATP binding"/>
    <property type="evidence" value="ECO:0007669"/>
    <property type="project" value="UniProtKB-UniRule"/>
</dbReference>
<dbReference type="Pfam" id="PF11638">
    <property type="entry name" value="DnaA_N"/>
    <property type="match status" value="1"/>
</dbReference>
<feature type="region of interest" description="Domain III, AAA+ region" evidence="8">
    <location>
        <begin position="253"/>
        <end position="469"/>
    </location>
</feature>
<dbReference type="PRINTS" id="PR00051">
    <property type="entry name" value="DNAA"/>
</dbReference>
<comment type="subcellular location">
    <subcellularLocation>
        <location evidence="8">Cytoplasm</location>
    </subcellularLocation>
</comment>
<evidence type="ECO:0000259" key="13">
    <source>
        <dbReference type="SMART" id="SM00382"/>
    </source>
</evidence>
<feature type="region of interest" description="Domain I, interacts with DnaA modulators" evidence="8">
    <location>
        <begin position="1"/>
        <end position="207"/>
    </location>
</feature>
<dbReference type="InterPro" id="IPR018312">
    <property type="entry name" value="Chromosome_initiator_DnaA_CS"/>
</dbReference>
<feature type="region of interest" description="Disordered" evidence="12">
    <location>
        <begin position="156"/>
        <end position="193"/>
    </location>
</feature>
<dbReference type="GO" id="GO:0005886">
    <property type="term" value="C:plasma membrane"/>
    <property type="evidence" value="ECO:0007669"/>
    <property type="project" value="TreeGrafter"/>
</dbReference>
<evidence type="ECO:0000256" key="12">
    <source>
        <dbReference type="SAM" id="MobiDB-lite"/>
    </source>
</evidence>
<dbReference type="GO" id="GO:0006275">
    <property type="term" value="P:regulation of DNA replication"/>
    <property type="evidence" value="ECO:0007669"/>
    <property type="project" value="UniProtKB-UniRule"/>
</dbReference>
<dbReference type="SMART" id="SM00382">
    <property type="entry name" value="AAA"/>
    <property type="match status" value="1"/>
</dbReference>
<name>A0A1K0IKJ2_CUPNE</name>
<dbReference type="SMART" id="SM00760">
    <property type="entry name" value="Bac_DnaA_C"/>
    <property type="match status" value="1"/>
</dbReference>
<keyword evidence="5 8" id="KW-0067">ATP-binding</keyword>
<evidence type="ECO:0000256" key="4">
    <source>
        <dbReference type="ARBA" id="ARBA00022741"/>
    </source>
</evidence>
<dbReference type="InterPro" id="IPR013317">
    <property type="entry name" value="DnaA_dom"/>
</dbReference>
<feature type="binding site" evidence="8">
    <location>
        <position position="299"/>
    </location>
    <ligand>
        <name>ATP</name>
        <dbReference type="ChEBI" id="CHEBI:30616"/>
    </ligand>
</feature>
<dbReference type="SUPFAM" id="SSF52540">
    <property type="entry name" value="P-loop containing nucleoside triphosphate hydrolases"/>
    <property type="match status" value="1"/>
</dbReference>
<dbReference type="Pfam" id="PF00308">
    <property type="entry name" value="Bac_DnaA"/>
    <property type="match status" value="1"/>
</dbReference>
<dbReference type="InterPro" id="IPR001957">
    <property type="entry name" value="Chromosome_initiator_DnaA"/>
</dbReference>
<dbReference type="Gene3D" id="3.40.50.300">
    <property type="entry name" value="P-loop containing nucleotide triphosphate hydrolases"/>
    <property type="match status" value="1"/>
</dbReference>
<dbReference type="AlphaFoldDB" id="A0A1K0IKJ2"/>
<dbReference type="GO" id="GO:0003688">
    <property type="term" value="F:DNA replication origin binding"/>
    <property type="evidence" value="ECO:0007669"/>
    <property type="project" value="UniProtKB-UniRule"/>
</dbReference>
<dbReference type="SUPFAM" id="SSF48295">
    <property type="entry name" value="TrpR-like"/>
    <property type="match status" value="1"/>
</dbReference>
<feature type="domain" description="AAA+ ATPase" evidence="13">
    <location>
        <begin position="286"/>
        <end position="420"/>
    </location>
</feature>
<dbReference type="Gene3D" id="3.30.300.180">
    <property type="match status" value="1"/>
</dbReference>
<dbReference type="InterPro" id="IPR024633">
    <property type="entry name" value="DnaA_N_dom"/>
</dbReference>
<accession>A0A1K0IKJ2</accession>
<organism evidence="15">
    <name type="scientific">Cupriavidus necator</name>
    <name type="common">Alcaligenes eutrophus</name>
    <name type="synonym">Ralstonia eutropha</name>
    <dbReference type="NCBI Taxonomy" id="106590"/>
    <lineage>
        <taxon>Bacteria</taxon>
        <taxon>Pseudomonadati</taxon>
        <taxon>Pseudomonadota</taxon>
        <taxon>Betaproteobacteria</taxon>
        <taxon>Burkholderiales</taxon>
        <taxon>Burkholderiaceae</taxon>
        <taxon>Cupriavidus</taxon>
    </lineage>
</organism>
<feature type="binding site" evidence="8">
    <location>
        <position position="301"/>
    </location>
    <ligand>
        <name>ATP</name>
        <dbReference type="ChEBI" id="CHEBI:30616"/>
    </ligand>
</feature>
<dbReference type="GO" id="GO:0005737">
    <property type="term" value="C:cytoplasm"/>
    <property type="evidence" value="ECO:0007669"/>
    <property type="project" value="UniProtKB-SubCell"/>
</dbReference>
<comment type="function">
    <text evidence="8 10">Plays an essential role in the initiation and regulation of chromosomal replication. ATP-DnaA binds to the origin of replication (oriC) to initiate formation of the DNA replication initiation complex once per cell cycle. Binds the DnaA box (a 9 base pair repeat at the origin) and separates the double-stranded (ds)DNA. Forms a right-handed helical filament on oriC DNA; dsDNA binds to the exterior of the filament while single-stranded (ss)DNA is stabiized in the filament's interior. The ATP-DnaA-oriC complex binds and stabilizes one strand of the AT-rich DNA unwinding element (DUE), permitting loading of DNA polymerase. After initiation quickly degrades to an ADP-DnaA complex that is not apt for DNA replication. Binds acidic phospholipids.</text>
</comment>
<keyword evidence="3 8" id="KW-0235">DNA replication</keyword>
<dbReference type="FunFam" id="1.10.8.60:FF:000003">
    <property type="entry name" value="Chromosomal replication initiator protein DnaA"/>
    <property type="match status" value="1"/>
</dbReference>
<dbReference type="InterPro" id="IPR027417">
    <property type="entry name" value="P-loop_NTPase"/>
</dbReference>
<dbReference type="EMBL" id="FMSH01000001">
    <property type="protein sequence ID" value="SCU73282.1"/>
    <property type="molecule type" value="Genomic_DNA"/>
</dbReference>
<dbReference type="GO" id="GO:0008289">
    <property type="term" value="F:lipid binding"/>
    <property type="evidence" value="ECO:0007669"/>
    <property type="project" value="UniProtKB-KW"/>
</dbReference>
<dbReference type="GO" id="GO:0006270">
    <property type="term" value="P:DNA replication initiation"/>
    <property type="evidence" value="ECO:0007669"/>
    <property type="project" value="UniProtKB-UniRule"/>
</dbReference>
<evidence type="ECO:0000256" key="1">
    <source>
        <dbReference type="ARBA" id="ARBA00006583"/>
    </source>
</evidence>
<comment type="domain">
    <text evidence="8">Domain I is involved in oligomerization and binding regulators, domain II is flexibile and of varying length in different bacteria, domain III forms the AAA+ region, while domain IV binds dsDNA.</text>
</comment>
<evidence type="ECO:0000313" key="15">
    <source>
        <dbReference type="EMBL" id="SCU73282.1"/>
    </source>
</evidence>
<proteinExistence type="inferred from homology"/>
<dbReference type="InterPro" id="IPR003593">
    <property type="entry name" value="AAA+_ATPase"/>
</dbReference>
<comment type="subunit">
    <text evidence="8">Oligomerizes as a right-handed, spiral filament on DNA at oriC.</text>
</comment>
<dbReference type="HAMAP" id="MF_00377">
    <property type="entry name" value="DnaA_bact"/>
    <property type="match status" value="1"/>
</dbReference>
<evidence type="ECO:0000256" key="11">
    <source>
        <dbReference type="RuleBase" id="RU004227"/>
    </source>
</evidence>
<keyword evidence="6 8" id="KW-0446">Lipid-binding</keyword>
<dbReference type="PANTHER" id="PTHR30050:SF2">
    <property type="entry name" value="CHROMOSOMAL REPLICATION INITIATOR PROTEIN DNAA"/>
    <property type="match status" value="1"/>
</dbReference>
<dbReference type="PROSITE" id="PS01008">
    <property type="entry name" value="DNAA"/>
    <property type="match status" value="1"/>
</dbReference>
<evidence type="ECO:0000259" key="14">
    <source>
        <dbReference type="SMART" id="SM00760"/>
    </source>
</evidence>
<feature type="region of interest" description="Domain IV, binds dsDNA" evidence="8">
    <location>
        <begin position="470"/>
        <end position="589"/>
    </location>
</feature>
<keyword evidence="2 8" id="KW-0963">Cytoplasm</keyword>
<protein>
    <recommendedName>
        <fullName evidence="8 9">Chromosomal replication initiator protein DnaA</fullName>
    </recommendedName>
</protein>
<feature type="binding site" evidence="8">
    <location>
        <position position="297"/>
    </location>
    <ligand>
        <name>ATP</name>
        <dbReference type="ChEBI" id="CHEBI:30616"/>
    </ligand>
</feature>
<dbReference type="FunFam" id="3.40.50.300:FF:000668">
    <property type="entry name" value="Chromosomal replication initiator protein DnaA"/>
    <property type="match status" value="1"/>
</dbReference>
<dbReference type="NCBIfam" id="TIGR00362">
    <property type="entry name" value="DnaA"/>
    <property type="match status" value="1"/>
</dbReference>
<keyword evidence="4 8" id="KW-0547">Nucleotide-binding</keyword>
<dbReference type="InterPro" id="IPR013159">
    <property type="entry name" value="DnaA_C"/>
</dbReference>
<dbReference type="InterPro" id="IPR020591">
    <property type="entry name" value="Chromosome_initiator_DnaA-like"/>
</dbReference>
<feature type="region of interest" description="Disordered" evidence="12">
    <location>
        <begin position="208"/>
        <end position="248"/>
    </location>
</feature>
<reference evidence="15" key="1">
    <citation type="submission" date="2016-09" db="EMBL/GenBank/DDBJ databases">
        <authorList>
            <person name="Capua I."/>
            <person name="De Benedictis P."/>
            <person name="Joannis T."/>
            <person name="Lombin L.H."/>
            <person name="Cattoli G."/>
        </authorList>
    </citation>
    <scope>NUCLEOTIDE SEQUENCE</scope>
    <source>
        <strain evidence="15">B9</strain>
    </source>
</reference>
<dbReference type="CDD" id="cd06571">
    <property type="entry name" value="Bac_DnaA_C"/>
    <property type="match status" value="1"/>
</dbReference>
<evidence type="ECO:0000256" key="7">
    <source>
        <dbReference type="ARBA" id="ARBA00023125"/>
    </source>
</evidence>
<dbReference type="PANTHER" id="PTHR30050">
    <property type="entry name" value="CHROMOSOMAL REPLICATION INITIATOR PROTEIN DNAA"/>
    <property type="match status" value="1"/>
</dbReference>
<evidence type="ECO:0000256" key="3">
    <source>
        <dbReference type="ARBA" id="ARBA00022705"/>
    </source>
</evidence>
<dbReference type="Gene3D" id="1.10.8.60">
    <property type="match status" value="1"/>
</dbReference>
<evidence type="ECO:0000256" key="8">
    <source>
        <dbReference type="HAMAP-Rule" id="MF_00377"/>
    </source>
</evidence>
<dbReference type="Gene3D" id="1.10.1750.10">
    <property type="match status" value="1"/>
</dbReference>
<dbReference type="RefSeq" id="WP_340519359.1">
    <property type="nucleotide sequence ID" value="NZ_FMSH01000001.1"/>
</dbReference>
<dbReference type="CDD" id="cd00009">
    <property type="entry name" value="AAA"/>
    <property type="match status" value="1"/>
</dbReference>
<evidence type="ECO:0000256" key="6">
    <source>
        <dbReference type="ARBA" id="ARBA00023121"/>
    </source>
</evidence>
<dbReference type="InterPro" id="IPR038454">
    <property type="entry name" value="DnaA_N_sf"/>
</dbReference>